<feature type="compositionally biased region" description="Low complexity" evidence="12">
    <location>
        <begin position="2939"/>
        <end position="2961"/>
    </location>
</feature>
<comment type="catalytic activity">
    <reaction evidence="1">
        <text>S-ubiquitinyl-[E2 ubiquitin-conjugating enzyme]-L-cysteine + [acceptor protein]-L-lysine = [E2 ubiquitin-conjugating enzyme]-L-cysteine + N(6)-ubiquitinyl-[acceptor protein]-L-lysine.</text>
        <dbReference type="EC" id="2.3.2.26"/>
    </reaction>
</comment>
<keyword evidence="5" id="KW-0813">Transport</keyword>
<name>A0A5C3L103_COPMA</name>
<feature type="region of interest" description="Disordered" evidence="12">
    <location>
        <begin position="2918"/>
        <end position="2977"/>
    </location>
</feature>
<dbReference type="InterPro" id="IPR011989">
    <property type="entry name" value="ARM-like"/>
</dbReference>
<evidence type="ECO:0000313" key="15">
    <source>
        <dbReference type="EMBL" id="TFK26457.1"/>
    </source>
</evidence>
<dbReference type="Gene3D" id="3.30.2160.10">
    <property type="entry name" value="Hect, E3 ligase catalytic domain"/>
    <property type="match status" value="1"/>
</dbReference>
<comment type="similarity">
    <text evidence="10">Belongs to the UPL family. TOM1/PTR1 subfamily.</text>
</comment>
<dbReference type="GO" id="GO:0051028">
    <property type="term" value="P:mRNA transport"/>
    <property type="evidence" value="ECO:0007669"/>
    <property type="project" value="UniProtKB-KW"/>
</dbReference>
<dbReference type="PANTHER" id="PTHR11254:SF67">
    <property type="entry name" value="E3 UBIQUITIN-PROTEIN LIGASE HUWE1"/>
    <property type="match status" value="1"/>
</dbReference>
<dbReference type="Pfam" id="PF14377">
    <property type="entry name" value="UBM"/>
    <property type="match status" value="3"/>
</dbReference>
<dbReference type="FunFam" id="3.30.2410.10:FF:000004">
    <property type="entry name" value="E3 ubiquitin-protein ligase HUWE1, variant"/>
    <property type="match status" value="1"/>
</dbReference>
<dbReference type="InterPro" id="IPR010314">
    <property type="entry name" value="E3_Ub_ligase_DUF913"/>
</dbReference>
<comment type="subcellular location">
    <subcellularLocation>
        <location evidence="2">Nucleus</location>
    </subcellularLocation>
</comment>
<dbReference type="STRING" id="230819.A0A5C3L103"/>
<dbReference type="EC" id="2.3.2.26" evidence="4"/>
<keyword evidence="6" id="KW-0808">Transferase</keyword>
<feature type="compositionally biased region" description="Acidic residues" evidence="12">
    <location>
        <begin position="2054"/>
        <end position="2159"/>
    </location>
</feature>
<feature type="region of interest" description="Disordered" evidence="12">
    <location>
        <begin position="712"/>
        <end position="745"/>
    </location>
</feature>
<dbReference type="GO" id="GO:0005634">
    <property type="term" value="C:nucleus"/>
    <property type="evidence" value="ECO:0007669"/>
    <property type="project" value="UniProtKB-SubCell"/>
</dbReference>
<dbReference type="CDD" id="cd00078">
    <property type="entry name" value="HECTc"/>
    <property type="match status" value="1"/>
</dbReference>
<dbReference type="EMBL" id="ML210174">
    <property type="protein sequence ID" value="TFK26457.1"/>
    <property type="molecule type" value="Genomic_DNA"/>
</dbReference>
<evidence type="ECO:0000256" key="4">
    <source>
        <dbReference type="ARBA" id="ARBA00012485"/>
    </source>
</evidence>
<evidence type="ECO:0000256" key="7">
    <source>
        <dbReference type="ARBA" id="ARBA00022786"/>
    </source>
</evidence>
<keyword evidence="9" id="KW-0539">Nucleus</keyword>
<evidence type="ECO:0000256" key="11">
    <source>
        <dbReference type="PROSITE-ProRule" id="PRU00104"/>
    </source>
</evidence>
<feature type="region of interest" description="Disordered" evidence="12">
    <location>
        <begin position="978"/>
        <end position="1002"/>
    </location>
</feature>
<dbReference type="PANTHER" id="PTHR11254">
    <property type="entry name" value="HECT DOMAIN UBIQUITIN-PROTEIN LIGASE"/>
    <property type="match status" value="1"/>
</dbReference>
<feature type="region of interest" description="Disordered" evidence="12">
    <location>
        <begin position="1995"/>
        <end position="2159"/>
    </location>
</feature>
<evidence type="ECO:0000256" key="6">
    <source>
        <dbReference type="ARBA" id="ARBA00022679"/>
    </source>
</evidence>
<dbReference type="SMART" id="SM00165">
    <property type="entry name" value="UBA"/>
    <property type="match status" value="1"/>
</dbReference>
<evidence type="ECO:0000256" key="10">
    <source>
        <dbReference type="ARBA" id="ARBA00034494"/>
    </source>
</evidence>
<dbReference type="InterPro" id="IPR025527">
    <property type="entry name" value="HUWE1/Rev1_UBM"/>
</dbReference>
<reference evidence="15 16" key="1">
    <citation type="journal article" date="2019" name="Nat. Ecol. Evol.">
        <title>Megaphylogeny resolves global patterns of mushroom evolution.</title>
        <authorList>
            <person name="Varga T."/>
            <person name="Krizsan K."/>
            <person name="Foldi C."/>
            <person name="Dima B."/>
            <person name="Sanchez-Garcia M."/>
            <person name="Sanchez-Ramirez S."/>
            <person name="Szollosi G.J."/>
            <person name="Szarkandi J.G."/>
            <person name="Papp V."/>
            <person name="Albert L."/>
            <person name="Andreopoulos W."/>
            <person name="Angelini C."/>
            <person name="Antonin V."/>
            <person name="Barry K.W."/>
            <person name="Bougher N.L."/>
            <person name="Buchanan P."/>
            <person name="Buyck B."/>
            <person name="Bense V."/>
            <person name="Catcheside P."/>
            <person name="Chovatia M."/>
            <person name="Cooper J."/>
            <person name="Damon W."/>
            <person name="Desjardin D."/>
            <person name="Finy P."/>
            <person name="Geml J."/>
            <person name="Haridas S."/>
            <person name="Hughes K."/>
            <person name="Justo A."/>
            <person name="Karasinski D."/>
            <person name="Kautmanova I."/>
            <person name="Kiss B."/>
            <person name="Kocsube S."/>
            <person name="Kotiranta H."/>
            <person name="LaButti K.M."/>
            <person name="Lechner B.E."/>
            <person name="Liimatainen K."/>
            <person name="Lipzen A."/>
            <person name="Lukacs Z."/>
            <person name="Mihaltcheva S."/>
            <person name="Morgado L.N."/>
            <person name="Niskanen T."/>
            <person name="Noordeloos M.E."/>
            <person name="Ohm R.A."/>
            <person name="Ortiz-Santana B."/>
            <person name="Ovrebo C."/>
            <person name="Racz N."/>
            <person name="Riley R."/>
            <person name="Savchenko A."/>
            <person name="Shiryaev A."/>
            <person name="Soop K."/>
            <person name="Spirin V."/>
            <person name="Szebenyi C."/>
            <person name="Tomsovsky M."/>
            <person name="Tulloss R.E."/>
            <person name="Uehling J."/>
            <person name="Grigoriev I.V."/>
            <person name="Vagvolgyi C."/>
            <person name="Papp T."/>
            <person name="Martin F.M."/>
            <person name="Miettinen O."/>
            <person name="Hibbett D.S."/>
            <person name="Nagy L.G."/>
        </authorList>
    </citation>
    <scope>NUCLEOTIDE SEQUENCE [LARGE SCALE GENOMIC DNA]</scope>
    <source>
        <strain evidence="15 16">CBS 121175</strain>
    </source>
</reference>
<proteinExistence type="inferred from homology"/>
<sequence length="3621" mass="400687">MKIVHKSKRPTPPPPQVAEFINTLVKASNEELVDILADVDAWKWPRSDLNSWVKVLNKFDQILEENIAEYELDALQLKPFSPAAKRVISEILRFERLLMENSTNRKTYSSYDRLNSLLFTSDLDILVLTLNLLLRPAQQYSAQPAVSHALSLSSGRLQSLAKKWPHVRENGVSLADLVSTKGEAEVESLPVEAREVNMTFYRTDAVENEEHKPEAAAAAMPETPRKDAAPTSATSTGAVAVHIDEIDVLAKPAIEVLGDAIKAFGIPEKEKFEVFSRIRISASLEKGHREEREKLLIARLLAIAIYCHTHPESRTSSTLFVYEPDLITHIAELLQVDNGVPISVQTAAIATLDALARYRARLPEVLTAVNAAINHGILMGLFRKTVNDLPHADANIPHTFVEALLGFMTYIVSHQSGSSMVVGAGLIPLLIQLIDNKSPSRLATISKTTQLLDTVLYSSPNGFQLFTASRGLETLVERIEYEVDYDIQNGGERSKAATSENDELPIARVAVLKHMLRSMHRMMQASGTAEGLRNLINMSLLKTIKRIIEYRGLFGPMIFPFAINIMTTFVHNEPTSLTVIQEAGLPEAFYNAIEAGIETAIEVIQAIPNAIGALCLNEVGQTQLAKRPSIIPSIFALFTSERHLKVLNDKENSVMVGTAIDELIRHHPSLKAPVFSALKSTLIRIEELGMEYEVPANIRQWYHLRPLRSEPAPASASDVPMDVDEPKEGISVDTSESSEEDENNKSHDSIIVSYIDILGRFLEGLFQHTPHCKDFITLTDGLNRLGRITGLPCFPYDFANSVPSDSLVQVMRTMAEVSTNETLQHLSRLVKESLEETEAFWQEGSPESKLLSLVDVSEENYEQADADFRKLTTLLIRVTMLSDVFSTTGYAHGRAAIGLLQTLMNNTSPEVIASLGTLHRAAIWEEIVFNAGIAAKGIDLALSQTPPSSGVQDIMDLDSGERTETSPANVITATTNGVQPEQASGGAAAAQPTTASSHSHEPRTANAAAIRHITQGLPNTLAPFFQAMVKTFHARRNPDTAQRKQIQESSKIVADVVLKHFDYDIGNDSKLTFEYYNSIIRLFNQLLIEERPSSTILHTIELFAFYRIGGLEALFRVSGLFTARITEISAKPEDSRSDVEVRDLDRAYTGLNLVLSLLHPILSAKLIVESGQSHLIATKDKKDTEADYFEPHNFLIKLRVAALPLIHSLWTAPWLQQANMTSVGLSVTRAVVRTVLEVLKGDGEETRADGTVEVPQPYAPRPPGPDETRVHLLTDMGFPRSAAERALIRMNNNVNAATEFLLAHPFPLPPDPEPEAAAPSVDTPAEEATAEAPPPVTTEGAAADQTETPIEPAAAESTQEPVIQEEDTSPPGKTTEEWRKILNDGREDLTATLSQRALTLIDNHQQLLFDLYPAFTKTSPMQQQSILQLVEDVKNFSPQAYDVQETPLANRCRLLALVICESPSALDDELQNKLMDHLLALLSSIVVETPPKWLAGHLLVLEALFTLSDQPKTISLPKEGEPIPVESIAVGPPRTEARRSVFKLCLRLLSVDELKSDDLLSVLRLFVLFTRDQTLANRFIGDDGLNLLFKRLRSTSVDGASSYIATILRHLVEDPATIRTIMQQNIKRYFSQLRTHVVDVGTYVKSCSSMALRDSEIFIDATKSICQLNQPYGTANRISLQPDKDAAAQKNDKTDETVDMHVDPIPATTTSGTAEATVHLLVSELISSVKDLNESSVDLDDAEATPTSGSGNATDGAGNDAAQQSSEQKAKRQGEIQDKYQYVCFIMQCLAELLLSYDSCKNAFLSYSPKRKTQTPAKEPGTRFRNATIQFLLSDLLTFGTINPQSNSKLRNKMTLCNWAMTVIIALCADSSSPSAGKDASSDLMSVRKYVLEAIGRTIKDLPTSDNLDSKYGRLLALAELCNRMLTIRFDNTPAHRKPAEVLSQIAKVMLEKNFVSTLTSSLSDIDLNYPYVKSVVSAVLKPLQYLTKVSIKMSRTGKGKQDHHGDDSGSESSSSADDDEEFEEQRGETPDLYRNSSLGMYSGEMDDSRYSQDEEMDEDAGDTDDDVEMEFADETGSEDTSNTDDDEDEDDEDMDEEHASEDGWDEGVDEDEEALVENEEENEEDEEEPLDDEGDDDVGDDDEDEGEGELIWEGVDEDAEGLEAIRDEFEEEEETGVPVQIIHEDDVDGESDEEQGMDPNIFNLENALNFSQVVNANGGELPSAFYMPRRGRGAIDEAMHYFGRHRNLPVGSTPETTVHPLLLNTASQNRPAASQSRSRHHPQRIIASGQGAAGLLQTLDGMMGPGSFQVIQQIVAPGHRGPFPDGFRFDLPAFVNLEARGPAPSRRGHAMVGGAFRIEHRATHPSGTRNGREFEPLLTLQRWAEETKILHGDFVTERAAKLVNHVILALLPSAIEAAKQAKIRELEEAARIEREKAEAEAEAASASAKEKATDGEVMATESVQETPAQEVTPPEQVSQAQPAEASSSEPEEITAAPPADAIMAEDQGAVNDAVMVDVQPSAEQPVADDAQPAQVEATTSTAAQQERITVTIHGNVVDITDTGIDPDFLEALPDDMREEVLNQHVRDQRAARVERPADSQISSEFLDALPPEIRAEILQQEAIERARRQAEDTTPARGPVEIDAASFIASLDPTLRQAVLLEQEDGFLQSLPAHILAEAEGYREDIQQRPRHRLTTRTRQIPPGSQSHPGDKAKTQHNALQLLDKSGVAILIRLLFFPKVLRKSLLFRIFVNLCQNAKTRTELFNFLLSILQDGTRDLAAVDKSFAQMSVRSSKPQTPKSVGKQKVGPDYLSALSLPPSQIEAFPDLVAKKCLDALTYIVTANSHASLFFLTEHELGLRKTTIKKGKGKEKQAPQSHYPIVLLLGLLDRKPILQTPAILDSVVNLLASVTRPLSELKDRPVDLPSDAPATSAQTETNVPAPAASSSVSASNVGEIAQAAPEPQPTSEPTPQNTADSGAKIETVEEKLLLANPPQIPHAALRFIVNILTIGECPAKTFQQSMNLIQNLSHISDARDVIAQELKAKAQEFGRTLIGDIDQLMNTLQSQNADSMTSCIATKFSPASSTQAKLLRVLKTIEHMYSSKTTSDPQKKEQDVEKVQGIYESFNFSSLWQKLGECLSLIADNPDTEHIATVLLPLIESLMVVCQHVGSKVQSSRILSGAMSPRSPTTPRESMESLFIMFTDTHRKLLNLMVRNNPSLMSGSFSLLVNNPRVLDFDNKRNYFNQQLHRRPTNERGEREHRHTLPLNVRRARVFEDSFQHLQRKTGDQIKYGKLNVRFYDEEGVDAGGVSREWFQILARQMFDPNNALFQPCAADKQTYQPNKNSWVNPEHLSFFKFVGRVIGKAIYDGRLLDAYFAKSLYRQLLGKPVDYRDVEWVDPEYYKSLCWILENDPTLLELTFSVEADEFGVNRIIPLKEGGEHIPVTLENRTEFVQLSARYRLYSSIKDQIESLSGGFYEIIPKDLITIFNEQELELLISGTPDIDVDEWRAATDYVGYTSSDPNIVWWWRALKSFNRDERAKVLSFATGTSRVPLNGFTDLQGVQGVQRFSIHRAYGENDRLPQAHTCFNQIDLPQYSTYEMLRQQLLMAINEGGEGFAFS</sequence>
<dbReference type="GO" id="GO:0006511">
    <property type="term" value="P:ubiquitin-dependent protein catabolic process"/>
    <property type="evidence" value="ECO:0007669"/>
    <property type="project" value="TreeGrafter"/>
</dbReference>
<dbReference type="FunFam" id="3.90.1750.10:FF:000003">
    <property type="entry name" value="E3 ubiquitin-protein ligase UPL1"/>
    <property type="match status" value="1"/>
</dbReference>
<dbReference type="Proteomes" id="UP000307440">
    <property type="component" value="Unassembled WGS sequence"/>
</dbReference>
<feature type="region of interest" description="Disordered" evidence="12">
    <location>
        <begin position="1305"/>
        <end position="1376"/>
    </location>
</feature>
<dbReference type="PROSITE" id="PS50237">
    <property type="entry name" value="HECT"/>
    <property type="match status" value="1"/>
</dbReference>
<evidence type="ECO:0000256" key="2">
    <source>
        <dbReference type="ARBA" id="ARBA00004123"/>
    </source>
</evidence>
<dbReference type="InterPro" id="IPR009060">
    <property type="entry name" value="UBA-like_sf"/>
</dbReference>
<dbReference type="SUPFAM" id="SSF46934">
    <property type="entry name" value="UBA-like"/>
    <property type="match status" value="1"/>
</dbReference>
<evidence type="ECO:0000256" key="3">
    <source>
        <dbReference type="ARBA" id="ARBA00004906"/>
    </source>
</evidence>
<evidence type="ECO:0000256" key="1">
    <source>
        <dbReference type="ARBA" id="ARBA00000885"/>
    </source>
</evidence>
<keyword evidence="7 11" id="KW-0833">Ubl conjugation pathway</keyword>
<feature type="compositionally biased region" description="Low complexity" evidence="12">
    <location>
        <begin position="2474"/>
        <end position="2495"/>
    </location>
</feature>
<dbReference type="GO" id="GO:0005737">
    <property type="term" value="C:cytoplasm"/>
    <property type="evidence" value="ECO:0007669"/>
    <property type="project" value="TreeGrafter"/>
</dbReference>
<protein>
    <recommendedName>
        <fullName evidence="4">HECT-type E3 ubiquitin transferase</fullName>
        <ecNumber evidence="4">2.3.2.26</ecNumber>
    </recommendedName>
</protein>
<keyword evidence="8" id="KW-0509">mRNA transport</keyword>
<evidence type="ECO:0000256" key="5">
    <source>
        <dbReference type="ARBA" id="ARBA00022448"/>
    </source>
</evidence>
<feature type="region of interest" description="Disordered" evidence="12">
    <location>
        <begin position="2438"/>
        <end position="2495"/>
    </location>
</feature>
<feature type="active site" description="Glycyl thioester intermediate" evidence="11">
    <location>
        <position position="3588"/>
    </location>
</feature>
<feature type="compositionally biased region" description="Low complexity" evidence="12">
    <location>
        <begin position="1330"/>
        <end position="1343"/>
    </location>
</feature>
<feature type="domain" description="HECT" evidence="14">
    <location>
        <begin position="3286"/>
        <end position="3621"/>
    </location>
</feature>
<dbReference type="GO" id="GO:0000209">
    <property type="term" value="P:protein polyubiquitination"/>
    <property type="evidence" value="ECO:0007669"/>
    <property type="project" value="TreeGrafter"/>
</dbReference>
<feature type="compositionally biased region" description="Polar residues" evidence="12">
    <location>
        <begin position="2698"/>
        <end position="2709"/>
    </location>
</feature>
<feature type="region of interest" description="Disordered" evidence="12">
    <location>
        <begin position="2690"/>
        <end position="2715"/>
    </location>
</feature>
<evidence type="ECO:0000259" key="13">
    <source>
        <dbReference type="PROSITE" id="PS50030"/>
    </source>
</evidence>
<dbReference type="Gene3D" id="1.10.8.10">
    <property type="entry name" value="DNA helicase RuvA subunit, C-terminal domain"/>
    <property type="match status" value="1"/>
</dbReference>
<dbReference type="InterPro" id="IPR035983">
    <property type="entry name" value="Hect_E3_ubiquitin_ligase"/>
</dbReference>
<organism evidence="15 16">
    <name type="scientific">Coprinopsis marcescibilis</name>
    <name type="common">Agaric fungus</name>
    <name type="synonym">Psathyrella marcescibilis</name>
    <dbReference type="NCBI Taxonomy" id="230819"/>
    <lineage>
        <taxon>Eukaryota</taxon>
        <taxon>Fungi</taxon>
        <taxon>Dikarya</taxon>
        <taxon>Basidiomycota</taxon>
        <taxon>Agaricomycotina</taxon>
        <taxon>Agaricomycetes</taxon>
        <taxon>Agaricomycetidae</taxon>
        <taxon>Agaricales</taxon>
        <taxon>Agaricineae</taxon>
        <taxon>Psathyrellaceae</taxon>
        <taxon>Coprinopsis</taxon>
    </lineage>
</organism>
<dbReference type="PROSITE" id="PS50030">
    <property type="entry name" value="UBA"/>
    <property type="match status" value="1"/>
</dbReference>
<keyword evidence="16" id="KW-1185">Reference proteome</keyword>
<evidence type="ECO:0000256" key="12">
    <source>
        <dbReference type="SAM" id="MobiDB-lite"/>
    </source>
</evidence>
<dbReference type="Gene3D" id="3.30.2410.10">
    <property type="entry name" value="Hect, E3 ligase catalytic domain"/>
    <property type="match status" value="1"/>
</dbReference>
<dbReference type="GO" id="GO:0061630">
    <property type="term" value="F:ubiquitin protein ligase activity"/>
    <property type="evidence" value="ECO:0007669"/>
    <property type="project" value="UniProtKB-EC"/>
</dbReference>
<dbReference type="SMART" id="SM00119">
    <property type="entry name" value="HECTc"/>
    <property type="match status" value="1"/>
</dbReference>
<feature type="region of interest" description="Disordered" evidence="12">
    <location>
        <begin position="207"/>
        <end position="233"/>
    </location>
</feature>
<dbReference type="Gene3D" id="1.25.10.10">
    <property type="entry name" value="Leucine-rich Repeat Variant"/>
    <property type="match status" value="1"/>
</dbReference>
<evidence type="ECO:0000256" key="8">
    <source>
        <dbReference type="ARBA" id="ARBA00022816"/>
    </source>
</evidence>
<dbReference type="UniPathway" id="UPA00143"/>
<dbReference type="Pfam" id="PF00632">
    <property type="entry name" value="HECT"/>
    <property type="match status" value="1"/>
</dbReference>
<feature type="compositionally biased region" description="Low complexity" evidence="12">
    <location>
        <begin position="1747"/>
        <end position="1762"/>
    </location>
</feature>
<dbReference type="Pfam" id="PF06025">
    <property type="entry name" value="DUF913"/>
    <property type="match status" value="1"/>
</dbReference>
<feature type="compositionally biased region" description="Basic and acidic residues" evidence="12">
    <location>
        <begin position="1682"/>
        <end position="1702"/>
    </location>
</feature>
<dbReference type="FunFam" id="3.30.2160.10:FF:000001">
    <property type="entry name" value="E3 ubiquitin-protein ligase NEDD4-like"/>
    <property type="match status" value="1"/>
</dbReference>
<feature type="region of interest" description="Disordered" evidence="12">
    <location>
        <begin position="2523"/>
        <end position="2543"/>
    </location>
</feature>
<feature type="domain" description="UBA" evidence="13">
    <location>
        <begin position="1264"/>
        <end position="1304"/>
    </location>
</feature>
<comment type="pathway">
    <text evidence="3">Protein modification; protein ubiquitination.</text>
</comment>
<evidence type="ECO:0000313" key="16">
    <source>
        <dbReference type="Proteomes" id="UP000307440"/>
    </source>
</evidence>
<gene>
    <name evidence="15" type="ORF">FA15DRAFT_686387</name>
</gene>
<dbReference type="InterPro" id="IPR010309">
    <property type="entry name" value="E3_Ub_ligase_DUF908"/>
</dbReference>
<dbReference type="Pfam" id="PF22562">
    <property type="entry name" value="UBA_7"/>
    <property type="match status" value="1"/>
</dbReference>
<dbReference type="Pfam" id="PF06012">
    <property type="entry name" value="DUF908"/>
    <property type="match status" value="1"/>
</dbReference>
<dbReference type="InterPro" id="IPR050409">
    <property type="entry name" value="E3_ubiq-protein_ligase"/>
</dbReference>
<dbReference type="InterPro" id="IPR015940">
    <property type="entry name" value="UBA"/>
</dbReference>
<dbReference type="Gene3D" id="3.90.1750.10">
    <property type="entry name" value="Hect, E3 ligase catalytic domains"/>
    <property type="match status" value="1"/>
</dbReference>
<dbReference type="InterPro" id="IPR016024">
    <property type="entry name" value="ARM-type_fold"/>
</dbReference>
<feature type="compositionally biased region" description="Polar residues" evidence="12">
    <location>
        <begin position="2929"/>
        <end position="2938"/>
    </location>
</feature>
<dbReference type="OrthoDB" id="8068875at2759"/>
<dbReference type="SUPFAM" id="SSF48371">
    <property type="entry name" value="ARM repeat"/>
    <property type="match status" value="2"/>
</dbReference>
<dbReference type="SUPFAM" id="SSF56204">
    <property type="entry name" value="Hect, E3 ligase catalytic domain"/>
    <property type="match status" value="1"/>
</dbReference>
<dbReference type="InterPro" id="IPR000569">
    <property type="entry name" value="HECT_dom"/>
</dbReference>
<evidence type="ECO:0000259" key="14">
    <source>
        <dbReference type="PROSITE" id="PS50237"/>
    </source>
</evidence>
<accession>A0A5C3L103</accession>
<feature type="region of interest" description="Disordered" evidence="12">
    <location>
        <begin position="1740"/>
        <end position="1772"/>
    </location>
</feature>
<evidence type="ECO:0000256" key="9">
    <source>
        <dbReference type="ARBA" id="ARBA00023242"/>
    </source>
</evidence>
<feature type="region of interest" description="Disordered" evidence="12">
    <location>
        <begin position="1677"/>
        <end position="1709"/>
    </location>
</feature>